<accession>A0A8H4R6F2</accession>
<comment type="caution">
    <text evidence="3">The sequence shown here is derived from an EMBL/GenBank/DDBJ whole genome shotgun (WGS) entry which is preliminary data.</text>
</comment>
<organism evidence="3 4">
    <name type="scientific">Cudoniella acicularis</name>
    <dbReference type="NCBI Taxonomy" id="354080"/>
    <lineage>
        <taxon>Eukaryota</taxon>
        <taxon>Fungi</taxon>
        <taxon>Dikarya</taxon>
        <taxon>Ascomycota</taxon>
        <taxon>Pezizomycotina</taxon>
        <taxon>Leotiomycetes</taxon>
        <taxon>Helotiales</taxon>
        <taxon>Tricladiaceae</taxon>
        <taxon>Cudoniella</taxon>
    </lineage>
</organism>
<name>A0A8H4R6F2_9HELO</name>
<reference evidence="3 4" key="1">
    <citation type="submission" date="2020-03" db="EMBL/GenBank/DDBJ databases">
        <title>Draft Genome Sequence of Cudoniella acicularis.</title>
        <authorList>
            <person name="Buettner E."/>
            <person name="Kellner H."/>
        </authorList>
    </citation>
    <scope>NUCLEOTIDE SEQUENCE [LARGE SCALE GENOMIC DNA]</scope>
    <source>
        <strain evidence="3 4">DSM 108380</strain>
    </source>
</reference>
<feature type="transmembrane region" description="Helical" evidence="1">
    <location>
        <begin position="196"/>
        <end position="216"/>
    </location>
</feature>
<dbReference type="Proteomes" id="UP000566819">
    <property type="component" value="Unassembled WGS sequence"/>
</dbReference>
<evidence type="ECO:0000313" key="3">
    <source>
        <dbReference type="EMBL" id="KAF4624484.1"/>
    </source>
</evidence>
<dbReference type="PANTHER" id="PTHR35395">
    <property type="entry name" value="DUF6536 DOMAIN-CONTAINING PROTEIN"/>
    <property type="match status" value="1"/>
</dbReference>
<evidence type="ECO:0000313" key="4">
    <source>
        <dbReference type="Proteomes" id="UP000566819"/>
    </source>
</evidence>
<evidence type="ECO:0000256" key="1">
    <source>
        <dbReference type="SAM" id="Phobius"/>
    </source>
</evidence>
<feature type="transmembrane region" description="Helical" evidence="1">
    <location>
        <begin position="131"/>
        <end position="152"/>
    </location>
</feature>
<dbReference type="InterPro" id="IPR046623">
    <property type="entry name" value="DUF6536"/>
</dbReference>
<keyword evidence="1" id="KW-1133">Transmembrane helix</keyword>
<gene>
    <name evidence="3" type="ORF">G7Y89_g13685</name>
</gene>
<keyword evidence="4" id="KW-1185">Reference proteome</keyword>
<feature type="domain" description="DUF6536" evidence="2">
    <location>
        <begin position="85"/>
        <end position="224"/>
    </location>
</feature>
<proteinExistence type="predicted"/>
<dbReference type="EMBL" id="JAAMPI010001643">
    <property type="protein sequence ID" value="KAF4624484.1"/>
    <property type="molecule type" value="Genomic_DNA"/>
</dbReference>
<protein>
    <recommendedName>
        <fullName evidence="2">DUF6536 domain-containing protein</fullName>
    </recommendedName>
</protein>
<dbReference type="AlphaFoldDB" id="A0A8H4R6F2"/>
<dbReference type="Pfam" id="PF20163">
    <property type="entry name" value="DUF6536"/>
    <property type="match status" value="1"/>
</dbReference>
<dbReference type="OrthoDB" id="5429634at2759"/>
<evidence type="ECO:0000259" key="2">
    <source>
        <dbReference type="Pfam" id="PF20163"/>
    </source>
</evidence>
<feature type="transmembrane region" description="Helical" evidence="1">
    <location>
        <begin position="89"/>
        <end position="111"/>
    </location>
</feature>
<sequence length="225" mass="25184">MAWQQQTIWTPLNGDDVGDQRLFLDYDDSRRLSNLSSDCSFPPFFCAASDGGCEHPSNDYFNSETIVQDSVHRKSFREKSKLSGWKVGVLSYAATAGVVCFLNIGVTVWAISTHNLIDGFSYLYTRSCKKVATISLWIHLAINVLSTMLLSASNYTMQVISSPTRKEIDKAHREFRWLDIGVSSTRNLRHISGGRIIMWIVLGLGSAPLHLMYNIAVFSSMSANM</sequence>
<dbReference type="PANTHER" id="PTHR35395:SF1">
    <property type="entry name" value="DUF6536 DOMAIN-CONTAINING PROTEIN"/>
    <property type="match status" value="1"/>
</dbReference>
<keyword evidence="1" id="KW-0812">Transmembrane</keyword>
<keyword evidence="1" id="KW-0472">Membrane</keyword>